<gene>
    <name evidence="2" type="ORF">BDK51DRAFT_28711</name>
</gene>
<accession>A0A4V1IS12</accession>
<dbReference type="AlphaFoldDB" id="A0A4V1IS12"/>
<protein>
    <submittedName>
        <fullName evidence="2">Uncharacterized protein</fullName>
    </submittedName>
</protein>
<name>A0A4V1IS12_9FUNG</name>
<feature type="compositionally biased region" description="Polar residues" evidence="1">
    <location>
        <begin position="36"/>
        <end position="59"/>
    </location>
</feature>
<feature type="compositionally biased region" description="Polar residues" evidence="1">
    <location>
        <begin position="11"/>
        <end position="28"/>
    </location>
</feature>
<sequence length="211" mass="22240">HGTNDEEGGDNRNTGGPTSPGRYNSTGINDAESGDNRNTGVPTSTDTFTNDAGTSNSTCNDKENDCSSPGSNYHTHDSGRRGQSQHGRPRLNQARACNRDPIMVPRTGVGDNRNTGVPASPGRLKRTAGTMQKAGEIAIRASPPLLQTQEHGTDDAEGGDNRNTGVPAPPGRLKSTARMMRRAGTIAIRASPPLLADSRAWHERCGGRGQS</sequence>
<dbReference type="EMBL" id="KZ994832">
    <property type="protein sequence ID" value="RKO91947.1"/>
    <property type="molecule type" value="Genomic_DNA"/>
</dbReference>
<feature type="non-terminal residue" evidence="2">
    <location>
        <position position="1"/>
    </location>
</feature>
<dbReference type="Proteomes" id="UP000269721">
    <property type="component" value="Unassembled WGS sequence"/>
</dbReference>
<evidence type="ECO:0000313" key="3">
    <source>
        <dbReference type="Proteomes" id="UP000269721"/>
    </source>
</evidence>
<keyword evidence="3" id="KW-1185">Reference proteome</keyword>
<organism evidence="2 3">
    <name type="scientific">Blyttiomyces helicus</name>
    <dbReference type="NCBI Taxonomy" id="388810"/>
    <lineage>
        <taxon>Eukaryota</taxon>
        <taxon>Fungi</taxon>
        <taxon>Fungi incertae sedis</taxon>
        <taxon>Chytridiomycota</taxon>
        <taxon>Chytridiomycota incertae sedis</taxon>
        <taxon>Chytridiomycetes</taxon>
        <taxon>Chytridiomycetes incertae sedis</taxon>
        <taxon>Blyttiomyces</taxon>
    </lineage>
</organism>
<evidence type="ECO:0000256" key="1">
    <source>
        <dbReference type="SAM" id="MobiDB-lite"/>
    </source>
</evidence>
<proteinExistence type="predicted"/>
<reference evidence="3" key="1">
    <citation type="journal article" date="2018" name="Nat. Microbiol.">
        <title>Leveraging single-cell genomics to expand the fungal tree of life.</title>
        <authorList>
            <person name="Ahrendt S.R."/>
            <person name="Quandt C.A."/>
            <person name="Ciobanu D."/>
            <person name="Clum A."/>
            <person name="Salamov A."/>
            <person name="Andreopoulos B."/>
            <person name="Cheng J.F."/>
            <person name="Woyke T."/>
            <person name="Pelin A."/>
            <person name="Henrissat B."/>
            <person name="Reynolds N.K."/>
            <person name="Benny G.L."/>
            <person name="Smith M.E."/>
            <person name="James T.Y."/>
            <person name="Grigoriev I.V."/>
        </authorList>
    </citation>
    <scope>NUCLEOTIDE SEQUENCE [LARGE SCALE GENOMIC DNA]</scope>
</reference>
<feature type="region of interest" description="Disordered" evidence="1">
    <location>
        <begin position="1"/>
        <end position="175"/>
    </location>
</feature>
<evidence type="ECO:0000313" key="2">
    <source>
        <dbReference type="EMBL" id="RKO91947.1"/>
    </source>
</evidence>